<proteinExistence type="inferred from homology"/>
<dbReference type="InterPro" id="IPR050291">
    <property type="entry name" value="CDF_Transporter"/>
</dbReference>
<comment type="subcellular location">
    <subcellularLocation>
        <location evidence="1">Membrane</location>
        <topology evidence="1">Multi-pass membrane protein</topology>
    </subcellularLocation>
</comment>
<evidence type="ECO:0000256" key="7">
    <source>
        <dbReference type="SAM" id="Phobius"/>
    </source>
</evidence>
<dbReference type="Pfam" id="PF01545">
    <property type="entry name" value="Cation_efflux"/>
    <property type="match status" value="1"/>
</dbReference>
<keyword evidence="3" id="KW-0813">Transport</keyword>
<dbReference type="Pfam" id="PF16916">
    <property type="entry name" value="ZT_dimer"/>
    <property type="match status" value="1"/>
</dbReference>
<reference evidence="10 11" key="1">
    <citation type="submission" date="2024-11" db="EMBL/GenBank/DDBJ databases">
        <authorList>
            <person name="Heng Y.C."/>
            <person name="Lim A.C.H."/>
            <person name="Lee J.K.Y."/>
            <person name="Kittelmann S."/>
        </authorList>
    </citation>
    <scope>NUCLEOTIDE SEQUENCE [LARGE SCALE GENOMIC DNA]</scope>
    <source>
        <strain evidence="10 11">WILCCON 0269</strain>
    </source>
</reference>
<comment type="caution">
    <text evidence="10">The sequence shown here is derived from an EMBL/GenBank/DDBJ whole genome shotgun (WGS) entry which is preliminary data.</text>
</comment>
<evidence type="ECO:0000256" key="2">
    <source>
        <dbReference type="ARBA" id="ARBA00008114"/>
    </source>
</evidence>
<dbReference type="PANTHER" id="PTHR43840:SF15">
    <property type="entry name" value="MITOCHONDRIAL METAL TRANSPORTER 1-RELATED"/>
    <property type="match status" value="1"/>
</dbReference>
<dbReference type="Gene3D" id="3.30.70.1350">
    <property type="entry name" value="Cation efflux protein, cytoplasmic domain"/>
    <property type="match status" value="1"/>
</dbReference>
<keyword evidence="5 7" id="KW-1133">Transmembrane helix</keyword>
<dbReference type="EMBL" id="JBJHZX010000011">
    <property type="protein sequence ID" value="MFL0195722.1"/>
    <property type="molecule type" value="Genomic_DNA"/>
</dbReference>
<evidence type="ECO:0000256" key="3">
    <source>
        <dbReference type="ARBA" id="ARBA00022448"/>
    </source>
</evidence>
<feature type="transmembrane region" description="Helical" evidence="7">
    <location>
        <begin position="160"/>
        <end position="190"/>
    </location>
</feature>
<feature type="domain" description="Cation efflux protein cytoplasmic" evidence="9">
    <location>
        <begin position="209"/>
        <end position="287"/>
    </location>
</feature>
<evidence type="ECO:0000259" key="9">
    <source>
        <dbReference type="Pfam" id="PF16916"/>
    </source>
</evidence>
<dbReference type="InterPro" id="IPR002524">
    <property type="entry name" value="Cation_efflux"/>
</dbReference>
<dbReference type="PANTHER" id="PTHR43840">
    <property type="entry name" value="MITOCHONDRIAL METAL TRANSPORTER 1-RELATED"/>
    <property type="match status" value="1"/>
</dbReference>
<feature type="transmembrane region" description="Helical" evidence="7">
    <location>
        <begin position="109"/>
        <end position="129"/>
    </location>
</feature>
<evidence type="ECO:0000256" key="5">
    <source>
        <dbReference type="ARBA" id="ARBA00022989"/>
    </source>
</evidence>
<evidence type="ECO:0000259" key="8">
    <source>
        <dbReference type="Pfam" id="PF01545"/>
    </source>
</evidence>
<dbReference type="Gene3D" id="1.20.1510.10">
    <property type="entry name" value="Cation efflux protein transmembrane domain"/>
    <property type="match status" value="1"/>
</dbReference>
<evidence type="ECO:0000313" key="11">
    <source>
        <dbReference type="Proteomes" id="UP001623660"/>
    </source>
</evidence>
<keyword evidence="4 7" id="KW-0812">Transmembrane</keyword>
<dbReference type="SUPFAM" id="SSF160240">
    <property type="entry name" value="Cation efflux protein cytoplasmic domain-like"/>
    <property type="match status" value="1"/>
</dbReference>
<name>A0ABW8SJ60_9CLOT</name>
<dbReference type="Proteomes" id="UP001623660">
    <property type="component" value="Unassembled WGS sequence"/>
</dbReference>
<keyword evidence="6 7" id="KW-0472">Membrane</keyword>
<sequence length="292" mass="32595">MITSDRRVKIAFLSILSNTTLIIFKIIAGILSGSVSIISEAIHSGMDLIASLVAFLSVRHSVKPADRKHPYGHGKIENISGIVEGLLIFVAAAMIIIEAFKKIFQPVEIAQSTIAIGVMIVSALMNFAVSTKLYKVSQEEDSMALEADALHLKTDIYTSLGVGIGILLIKLTGLLILDSIVAILVALLIIKEAWQLSQNAFNYLIDARLSDEEEAEIEKVIRQHRYQFIDYHKLKTRKSGNMKHIDFHITVDPHLTVKETHDVIGNLKKDMNKKFKNTRVNIHIDPYKKEKS</sequence>
<evidence type="ECO:0000256" key="1">
    <source>
        <dbReference type="ARBA" id="ARBA00004141"/>
    </source>
</evidence>
<evidence type="ECO:0000313" key="10">
    <source>
        <dbReference type="EMBL" id="MFL0195722.1"/>
    </source>
</evidence>
<evidence type="ECO:0000256" key="4">
    <source>
        <dbReference type="ARBA" id="ARBA00022692"/>
    </source>
</evidence>
<gene>
    <name evidence="10" type="ORF">ACJDU8_09130</name>
</gene>
<dbReference type="InterPro" id="IPR027470">
    <property type="entry name" value="Cation_efflux_CTD"/>
</dbReference>
<dbReference type="InterPro" id="IPR027469">
    <property type="entry name" value="Cation_efflux_TMD_sf"/>
</dbReference>
<dbReference type="InterPro" id="IPR058533">
    <property type="entry name" value="Cation_efflux_TM"/>
</dbReference>
<accession>A0ABW8SJ60</accession>
<dbReference type="InterPro" id="IPR036837">
    <property type="entry name" value="Cation_efflux_CTD_sf"/>
</dbReference>
<evidence type="ECO:0000256" key="6">
    <source>
        <dbReference type="ARBA" id="ARBA00023136"/>
    </source>
</evidence>
<feature type="domain" description="Cation efflux protein transmembrane" evidence="8">
    <location>
        <begin position="12"/>
        <end position="204"/>
    </location>
</feature>
<keyword evidence="11" id="KW-1185">Reference proteome</keyword>
<dbReference type="NCBIfam" id="TIGR01297">
    <property type="entry name" value="CDF"/>
    <property type="match status" value="1"/>
</dbReference>
<protein>
    <submittedName>
        <fullName evidence="10">Cation diffusion facilitator family transporter</fullName>
    </submittedName>
</protein>
<comment type="similarity">
    <text evidence="2">Belongs to the cation diffusion facilitator (CDF) transporter (TC 2.A.4) family.</text>
</comment>
<organism evidence="10 11">
    <name type="scientific">Candidatus Clostridium eludens</name>
    <dbReference type="NCBI Taxonomy" id="3381663"/>
    <lineage>
        <taxon>Bacteria</taxon>
        <taxon>Bacillati</taxon>
        <taxon>Bacillota</taxon>
        <taxon>Clostridia</taxon>
        <taxon>Eubacteriales</taxon>
        <taxon>Clostridiaceae</taxon>
        <taxon>Clostridium</taxon>
    </lineage>
</organism>
<dbReference type="RefSeq" id="WP_406791838.1">
    <property type="nucleotide sequence ID" value="NZ_JBJHZX010000011.1"/>
</dbReference>
<dbReference type="SUPFAM" id="SSF161111">
    <property type="entry name" value="Cation efflux protein transmembrane domain-like"/>
    <property type="match status" value="1"/>
</dbReference>
<feature type="transmembrane region" description="Helical" evidence="7">
    <location>
        <begin position="79"/>
        <end position="97"/>
    </location>
</feature>